<feature type="domain" description="HTH lacI-type" evidence="4">
    <location>
        <begin position="10"/>
        <end position="64"/>
    </location>
</feature>
<feature type="domain" description="HTH cro/C1-type" evidence="5">
    <location>
        <begin position="13"/>
        <end position="54"/>
    </location>
</feature>
<evidence type="ECO:0000313" key="7">
    <source>
        <dbReference type="Proteomes" id="UP000412028"/>
    </source>
</evidence>
<keyword evidence="1" id="KW-0805">Transcription regulation</keyword>
<keyword evidence="2 6" id="KW-0238">DNA-binding</keyword>
<dbReference type="CDD" id="cd01574">
    <property type="entry name" value="PBP1_LacI"/>
    <property type="match status" value="1"/>
</dbReference>
<dbReference type="Gene3D" id="1.10.260.40">
    <property type="entry name" value="lambda repressor-like DNA-binding domains"/>
    <property type="match status" value="1"/>
</dbReference>
<dbReference type="PROSITE" id="PS50932">
    <property type="entry name" value="HTH_LACI_2"/>
    <property type="match status" value="1"/>
</dbReference>
<dbReference type="SUPFAM" id="SSF53822">
    <property type="entry name" value="Periplasmic binding protein-like I"/>
    <property type="match status" value="1"/>
</dbReference>
<dbReference type="PANTHER" id="PTHR30146:SF153">
    <property type="entry name" value="LACTOSE OPERON REPRESSOR"/>
    <property type="match status" value="1"/>
</dbReference>
<reference evidence="6 7" key="1">
    <citation type="journal article" date="2019" name="Syst. Appl. Microbiol.">
        <title>Characterization of Bifidobacterium species in feaces of the Egyptian fruit bat: Description of B. vespertilionis sp. nov. and B. rousetti sp. nov.</title>
        <authorList>
            <person name="Modesto M."/>
            <person name="Satti M."/>
            <person name="Watanabe K."/>
            <person name="Puglisi E."/>
            <person name="Morelli L."/>
            <person name="Huang C.-H."/>
            <person name="Liou J.-S."/>
            <person name="Miyashita M."/>
            <person name="Tamura T."/>
            <person name="Saito S."/>
            <person name="Mori K."/>
            <person name="Huang L."/>
            <person name="Sciavilla P."/>
            <person name="Sandri C."/>
            <person name="Spiezio C."/>
            <person name="Vitali F."/>
            <person name="Cavalieri D."/>
            <person name="Perpetuini G."/>
            <person name="Tofalo R."/>
            <person name="Bonetti A."/>
            <person name="Arita M."/>
            <person name="Mattarelli P."/>
        </authorList>
    </citation>
    <scope>NUCLEOTIDE SEQUENCE [LARGE SCALE GENOMIC DNA]</scope>
    <source>
        <strain evidence="6 7">RST7</strain>
    </source>
</reference>
<dbReference type="OrthoDB" id="9785139at2"/>
<keyword evidence="3" id="KW-0804">Transcription</keyword>
<dbReference type="CDD" id="cd01392">
    <property type="entry name" value="HTH_LacI"/>
    <property type="match status" value="1"/>
</dbReference>
<dbReference type="PROSITE" id="PS00356">
    <property type="entry name" value="HTH_LACI_1"/>
    <property type="match status" value="1"/>
</dbReference>
<dbReference type="SMART" id="SM00354">
    <property type="entry name" value="HTH_LACI"/>
    <property type="match status" value="1"/>
</dbReference>
<dbReference type="Pfam" id="PF13377">
    <property type="entry name" value="Peripla_BP_3"/>
    <property type="match status" value="1"/>
</dbReference>
<dbReference type="Proteomes" id="UP000412028">
    <property type="component" value="Unassembled WGS sequence"/>
</dbReference>
<dbReference type="InterPro" id="IPR001387">
    <property type="entry name" value="Cro/C1-type_HTH"/>
</dbReference>
<dbReference type="GO" id="GO:0000976">
    <property type="term" value="F:transcription cis-regulatory region binding"/>
    <property type="evidence" value="ECO:0007669"/>
    <property type="project" value="TreeGrafter"/>
</dbReference>
<proteinExistence type="predicted"/>
<dbReference type="PROSITE" id="PS50943">
    <property type="entry name" value="HTH_CROC1"/>
    <property type="match status" value="1"/>
</dbReference>
<dbReference type="InterPro" id="IPR046335">
    <property type="entry name" value="LacI/GalR-like_sensor"/>
</dbReference>
<evidence type="ECO:0000256" key="1">
    <source>
        <dbReference type="ARBA" id="ARBA00023015"/>
    </source>
</evidence>
<dbReference type="GO" id="GO:0003700">
    <property type="term" value="F:DNA-binding transcription factor activity"/>
    <property type="evidence" value="ECO:0007669"/>
    <property type="project" value="TreeGrafter"/>
</dbReference>
<evidence type="ECO:0000313" key="6">
    <source>
        <dbReference type="EMBL" id="KAA8828738.1"/>
    </source>
</evidence>
<dbReference type="InterPro" id="IPR000843">
    <property type="entry name" value="HTH_LacI"/>
</dbReference>
<evidence type="ECO:0000259" key="5">
    <source>
        <dbReference type="PROSITE" id="PS50943"/>
    </source>
</evidence>
<accession>A0A5M9ZMN0</accession>
<dbReference type="EMBL" id="RZUI01000012">
    <property type="protein sequence ID" value="KAA8828738.1"/>
    <property type="molecule type" value="Genomic_DNA"/>
</dbReference>
<evidence type="ECO:0000256" key="3">
    <source>
        <dbReference type="ARBA" id="ARBA00023163"/>
    </source>
</evidence>
<dbReference type="Pfam" id="PF00356">
    <property type="entry name" value="LacI"/>
    <property type="match status" value="1"/>
</dbReference>
<comment type="caution">
    <text evidence="6">The sequence shown here is derived from an EMBL/GenBank/DDBJ whole genome shotgun (WGS) entry which is preliminary data.</text>
</comment>
<sequence>MPRNAQRSTPVIKDVAKLAGVSAPTVSRYLNGTANVNEEKRKRIAQAIKLLGYKPSIVARALANKEMDSVMVFAANSGTFSTNMTNIGVERGAQEKNYLFAVTSLSEKRLDEVQQMVQMALGANPAGVIVYEYDRAGAEALRYIPDDMPLVIVGGNAGEGPYQVINSERDGGRAMTEYLLNLGHQTVYHVARAEGPSGNTRTNGWRDALVAAGVPIPEIVRVSSTDLEEAVEAGRALGRRSDVTAVFAGNDETAIAVINGLREVGRRVPEDVSVVGFDDRQFAPLWKPALTSYRQNFNDMGERAFAMLYEQIQAKRAGEEPPQSRLETVQGRMIVRDSACARVLDR</sequence>
<dbReference type="Gene3D" id="3.40.50.2300">
    <property type="match status" value="2"/>
</dbReference>
<dbReference type="InterPro" id="IPR010982">
    <property type="entry name" value="Lambda_DNA-bd_dom_sf"/>
</dbReference>
<dbReference type="PANTHER" id="PTHR30146">
    <property type="entry name" value="LACI-RELATED TRANSCRIPTIONAL REPRESSOR"/>
    <property type="match status" value="1"/>
</dbReference>
<dbReference type="AlphaFoldDB" id="A0A5M9ZMN0"/>
<organism evidence="6 7">
    <name type="scientific">Bifidobacterium tissieri</name>
    <dbReference type="NCBI Taxonomy" id="1630162"/>
    <lineage>
        <taxon>Bacteria</taxon>
        <taxon>Bacillati</taxon>
        <taxon>Actinomycetota</taxon>
        <taxon>Actinomycetes</taxon>
        <taxon>Bifidobacteriales</taxon>
        <taxon>Bifidobacteriaceae</taxon>
        <taxon>Bifidobacterium</taxon>
    </lineage>
</organism>
<evidence type="ECO:0000256" key="2">
    <source>
        <dbReference type="ARBA" id="ARBA00023125"/>
    </source>
</evidence>
<dbReference type="RefSeq" id="WP_150381783.1">
    <property type="nucleotide sequence ID" value="NZ_RZUI01000012.1"/>
</dbReference>
<dbReference type="SUPFAM" id="SSF47413">
    <property type="entry name" value="lambda repressor-like DNA-binding domains"/>
    <property type="match status" value="1"/>
</dbReference>
<evidence type="ECO:0000259" key="4">
    <source>
        <dbReference type="PROSITE" id="PS50932"/>
    </source>
</evidence>
<name>A0A5M9ZMN0_9BIFI</name>
<gene>
    <name evidence="6" type="ORF">EMO89_08985</name>
</gene>
<dbReference type="InterPro" id="IPR028082">
    <property type="entry name" value="Peripla_BP_I"/>
</dbReference>
<protein>
    <submittedName>
        <fullName evidence="6">LacI family DNA-binding transcriptional regulator</fullName>
    </submittedName>
</protein>